<feature type="non-terminal residue" evidence="1">
    <location>
        <position position="140"/>
    </location>
</feature>
<dbReference type="AlphaFoldDB" id="A0AA39NUP2"/>
<dbReference type="EMBL" id="JAUEPU010000289">
    <property type="protein sequence ID" value="KAK0472210.1"/>
    <property type="molecule type" value="Genomic_DNA"/>
</dbReference>
<comment type="caution">
    <text evidence="1">The sequence shown here is derived from an EMBL/GenBank/DDBJ whole genome shotgun (WGS) entry which is preliminary data.</text>
</comment>
<organism evidence="1 2">
    <name type="scientific">Armillaria luteobubalina</name>
    <dbReference type="NCBI Taxonomy" id="153913"/>
    <lineage>
        <taxon>Eukaryota</taxon>
        <taxon>Fungi</taxon>
        <taxon>Dikarya</taxon>
        <taxon>Basidiomycota</taxon>
        <taxon>Agaricomycotina</taxon>
        <taxon>Agaricomycetes</taxon>
        <taxon>Agaricomycetidae</taxon>
        <taxon>Agaricales</taxon>
        <taxon>Marasmiineae</taxon>
        <taxon>Physalacriaceae</taxon>
        <taxon>Armillaria</taxon>
    </lineage>
</organism>
<gene>
    <name evidence="1" type="ORF">EDD18DRAFT_1026049</name>
</gene>
<accession>A0AA39NUP2</accession>
<feature type="non-terminal residue" evidence="1">
    <location>
        <position position="1"/>
    </location>
</feature>
<evidence type="ECO:0000313" key="1">
    <source>
        <dbReference type="EMBL" id="KAK0472210.1"/>
    </source>
</evidence>
<evidence type="ECO:0008006" key="3">
    <source>
        <dbReference type="Google" id="ProtNLM"/>
    </source>
</evidence>
<sequence length="140" mass="15802">IAHKCHDQLMEKAVVAYKNELTKLPGAPRKGARKICEDFEALYQRETGKKISLSYSTLIRLANGGKTKAQSNTMKSHLFPSEADNIIDFVLAVASEGFPLSHRRLKEHINEVLRARLGPEFPGVGKQFTQRFVEKHSDRL</sequence>
<name>A0AA39NUP2_9AGAR</name>
<evidence type="ECO:0000313" key="2">
    <source>
        <dbReference type="Proteomes" id="UP001175228"/>
    </source>
</evidence>
<protein>
    <recommendedName>
        <fullName evidence="3">HTH CENPB-type domain-containing protein</fullName>
    </recommendedName>
</protein>
<proteinExistence type="predicted"/>
<reference evidence="1" key="1">
    <citation type="submission" date="2023-06" db="EMBL/GenBank/DDBJ databases">
        <authorList>
            <consortium name="Lawrence Berkeley National Laboratory"/>
            <person name="Ahrendt S."/>
            <person name="Sahu N."/>
            <person name="Indic B."/>
            <person name="Wong-Bajracharya J."/>
            <person name="Merenyi Z."/>
            <person name="Ke H.-M."/>
            <person name="Monk M."/>
            <person name="Kocsube S."/>
            <person name="Drula E."/>
            <person name="Lipzen A."/>
            <person name="Balint B."/>
            <person name="Henrissat B."/>
            <person name="Andreopoulos B."/>
            <person name="Martin F.M."/>
            <person name="Harder C.B."/>
            <person name="Rigling D."/>
            <person name="Ford K.L."/>
            <person name="Foster G.D."/>
            <person name="Pangilinan J."/>
            <person name="Papanicolaou A."/>
            <person name="Barry K."/>
            <person name="LaButti K."/>
            <person name="Viragh M."/>
            <person name="Koriabine M."/>
            <person name="Yan M."/>
            <person name="Riley R."/>
            <person name="Champramary S."/>
            <person name="Plett K.L."/>
            <person name="Tsai I.J."/>
            <person name="Slot J."/>
            <person name="Sipos G."/>
            <person name="Plett J."/>
            <person name="Nagy L.G."/>
            <person name="Grigoriev I.V."/>
        </authorList>
    </citation>
    <scope>NUCLEOTIDE SEQUENCE</scope>
    <source>
        <strain evidence="1">HWK02</strain>
    </source>
</reference>
<dbReference type="Proteomes" id="UP001175228">
    <property type="component" value="Unassembled WGS sequence"/>
</dbReference>
<keyword evidence="2" id="KW-1185">Reference proteome</keyword>